<dbReference type="Proteomes" id="UP000790377">
    <property type="component" value="Unassembled WGS sequence"/>
</dbReference>
<protein>
    <submittedName>
        <fullName evidence="1">Uncharacterized protein</fullName>
    </submittedName>
</protein>
<comment type="caution">
    <text evidence="1">The sequence shown here is derived from an EMBL/GenBank/DDBJ whole genome shotgun (WGS) entry which is preliminary data.</text>
</comment>
<proteinExistence type="predicted"/>
<evidence type="ECO:0000313" key="2">
    <source>
        <dbReference type="Proteomes" id="UP000790377"/>
    </source>
</evidence>
<sequence length="263" mass="29709">MWCTRWFLPLLLLPLPIAPPYFLVLFLFSLALHAKPCFYCVVLLGALFLSSCYWQSFPLDTALSVPWSSNITTFSEALNASLATDSDLFQVKPSIIRVVDRCWCDFASGMFEPFDVRTWEEASVQRLKMEIEKQIQRHDQLDSDQDRNGNLADLADENPSADSQDPPKEASLPTDTATPDTRSPFSVLRSLFRQNEPNVDSTDLSQPPPTTPLSEQPTSTKTSDSQSEFTPEPASERSLAPGEFDLRPYGFDLIFDLRWSRNS</sequence>
<gene>
    <name evidence="1" type="ORF">BJ138DRAFT_1121870</name>
</gene>
<organism evidence="1 2">
    <name type="scientific">Hygrophoropsis aurantiaca</name>
    <dbReference type="NCBI Taxonomy" id="72124"/>
    <lineage>
        <taxon>Eukaryota</taxon>
        <taxon>Fungi</taxon>
        <taxon>Dikarya</taxon>
        <taxon>Basidiomycota</taxon>
        <taxon>Agaricomycotina</taxon>
        <taxon>Agaricomycetes</taxon>
        <taxon>Agaricomycetidae</taxon>
        <taxon>Boletales</taxon>
        <taxon>Coniophorineae</taxon>
        <taxon>Hygrophoropsidaceae</taxon>
        <taxon>Hygrophoropsis</taxon>
    </lineage>
</organism>
<name>A0ACB8AT16_9AGAM</name>
<keyword evidence="2" id="KW-1185">Reference proteome</keyword>
<reference evidence="1" key="1">
    <citation type="journal article" date="2021" name="New Phytol.">
        <title>Evolutionary innovations through gain and loss of genes in the ectomycorrhizal Boletales.</title>
        <authorList>
            <person name="Wu G."/>
            <person name="Miyauchi S."/>
            <person name="Morin E."/>
            <person name="Kuo A."/>
            <person name="Drula E."/>
            <person name="Varga T."/>
            <person name="Kohler A."/>
            <person name="Feng B."/>
            <person name="Cao Y."/>
            <person name="Lipzen A."/>
            <person name="Daum C."/>
            <person name="Hundley H."/>
            <person name="Pangilinan J."/>
            <person name="Johnson J."/>
            <person name="Barry K."/>
            <person name="LaButti K."/>
            <person name="Ng V."/>
            <person name="Ahrendt S."/>
            <person name="Min B."/>
            <person name="Choi I.G."/>
            <person name="Park H."/>
            <person name="Plett J.M."/>
            <person name="Magnuson J."/>
            <person name="Spatafora J.W."/>
            <person name="Nagy L.G."/>
            <person name="Henrissat B."/>
            <person name="Grigoriev I.V."/>
            <person name="Yang Z.L."/>
            <person name="Xu J."/>
            <person name="Martin F.M."/>
        </authorList>
    </citation>
    <scope>NUCLEOTIDE SEQUENCE</scope>
    <source>
        <strain evidence="1">ATCC 28755</strain>
    </source>
</reference>
<evidence type="ECO:0000313" key="1">
    <source>
        <dbReference type="EMBL" id="KAH7916495.1"/>
    </source>
</evidence>
<accession>A0ACB8AT16</accession>
<dbReference type="EMBL" id="MU267591">
    <property type="protein sequence ID" value="KAH7916495.1"/>
    <property type="molecule type" value="Genomic_DNA"/>
</dbReference>